<dbReference type="SUPFAM" id="SSF48113">
    <property type="entry name" value="Heme-dependent peroxidases"/>
    <property type="match status" value="2"/>
</dbReference>
<dbReference type="GO" id="GO:0046872">
    <property type="term" value="F:metal ion binding"/>
    <property type="evidence" value="ECO:0007669"/>
    <property type="project" value="UniProtKB-KW"/>
</dbReference>
<keyword evidence="7 9" id="KW-0376">Hydrogen peroxide</keyword>
<dbReference type="GO" id="GO:0042744">
    <property type="term" value="P:hydrogen peroxide catabolic process"/>
    <property type="evidence" value="ECO:0007669"/>
    <property type="project" value="UniProtKB-KW"/>
</dbReference>
<evidence type="ECO:0000256" key="2">
    <source>
        <dbReference type="ARBA" id="ARBA00022559"/>
    </source>
</evidence>
<comment type="catalytic activity">
    <reaction evidence="8 9">
        <text>2 H2O2 = O2 + 2 H2O</text>
        <dbReference type="Rhea" id="RHEA:20309"/>
        <dbReference type="ChEBI" id="CHEBI:15377"/>
        <dbReference type="ChEBI" id="CHEBI:15379"/>
        <dbReference type="ChEBI" id="CHEBI:16240"/>
        <dbReference type="EC" id="1.11.1.21"/>
    </reaction>
</comment>
<evidence type="ECO:0000256" key="1">
    <source>
        <dbReference type="ARBA" id="ARBA00001970"/>
    </source>
</evidence>
<evidence type="ECO:0000256" key="3">
    <source>
        <dbReference type="ARBA" id="ARBA00022617"/>
    </source>
</evidence>
<dbReference type="HOGENOM" id="CLU_025424_2_0_0"/>
<dbReference type="GO" id="GO:0004096">
    <property type="term" value="F:catalase activity"/>
    <property type="evidence" value="ECO:0007669"/>
    <property type="project" value="InterPro"/>
</dbReference>
<dbReference type="Proteomes" id="UP000006362">
    <property type="component" value="Chromosome"/>
</dbReference>
<feature type="domain" description="Plant heme peroxidase family profile" evidence="10">
    <location>
        <begin position="121"/>
        <end position="415"/>
    </location>
</feature>
<evidence type="ECO:0000259" key="10">
    <source>
        <dbReference type="PROSITE" id="PS50873"/>
    </source>
</evidence>
<dbReference type="PROSITE" id="PS50873">
    <property type="entry name" value="PEROXIDASE_4"/>
    <property type="match status" value="1"/>
</dbReference>
<keyword evidence="3 9" id="KW-0349">Heme</keyword>
<reference evidence="11" key="1">
    <citation type="submission" date="2011-01" db="EMBL/GenBank/DDBJ databases">
        <title>Complete sequence of chromosome of Thermovibrio ammonificans HB-1.</title>
        <authorList>
            <consortium name="US DOE Joint Genome Institute"/>
            <person name="Lucas S."/>
            <person name="Copeland A."/>
            <person name="Lapidus A."/>
            <person name="Cheng J.-F."/>
            <person name="Goodwin L."/>
            <person name="Pitluck S."/>
            <person name="Davenport K."/>
            <person name="Detter J.C."/>
            <person name="Han C."/>
            <person name="Tapia R."/>
            <person name="Land M."/>
            <person name="Hauser L."/>
            <person name="Kyrpides N."/>
            <person name="Ivanova N."/>
            <person name="Ovchinnikova G."/>
            <person name="Vetriani C."/>
            <person name="Woyke T."/>
        </authorList>
    </citation>
    <scope>NUCLEOTIDE SEQUENCE [LARGE SCALE GENOMIC DNA]</scope>
    <source>
        <strain evidence="11">HB-1</strain>
    </source>
</reference>
<dbReference type="InterPro" id="IPR010255">
    <property type="entry name" value="Haem_peroxidase_sf"/>
</dbReference>
<gene>
    <name evidence="11" type="ordered locus">Theam_0186</name>
</gene>
<dbReference type="Gene3D" id="1.10.420.10">
    <property type="entry name" value="Peroxidase, domain 2"/>
    <property type="match status" value="2"/>
</dbReference>
<dbReference type="PRINTS" id="PR00458">
    <property type="entry name" value="PEROXIDASE"/>
</dbReference>
<dbReference type="GO" id="GO:0005829">
    <property type="term" value="C:cytosol"/>
    <property type="evidence" value="ECO:0007669"/>
    <property type="project" value="TreeGrafter"/>
</dbReference>
<dbReference type="GO" id="GO:0070301">
    <property type="term" value="P:cellular response to hydrogen peroxide"/>
    <property type="evidence" value="ECO:0007669"/>
    <property type="project" value="TreeGrafter"/>
</dbReference>
<dbReference type="InterPro" id="IPR002016">
    <property type="entry name" value="Haem_peroxidase"/>
</dbReference>
<dbReference type="KEGG" id="tam:Theam_0186"/>
<keyword evidence="5 9" id="KW-0560">Oxidoreductase</keyword>
<evidence type="ECO:0000256" key="8">
    <source>
        <dbReference type="ARBA" id="ARBA00049145"/>
    </source>
</evidence>
<protein>
    <recommendedName>
        <fullName evidence="9">Catalase-peroxidase</fullName>
        <ecNumber evidence="9">1.11.1.21</ecNumber>
    </recommendedName>
</protein>
<accession>E8T3M8</accession>
<dbReference type="InterPro" id="IPR019793">
    <property type="entry name" value="Peroxidases_heam-ligand_BS"/>
</dbReference>
<evidence type="ECO:0000256" key="9">
    <source>
        <dbReference type="RuleBase" id="RU003451"/>
    </source>
</evidence>
<evidence type="ECO:0000256" key="5">
    <source>
        <dbReference type="ARBA" id="ARBA00023002"/>
    </source>
</evidence>
<dbReference type="PANTHER" id="PTHR30555:SF0">
    <property type="entry name" value="CATALASE-PEROXIDASE"/>
    <property type="match status" value="1"/>
</dbReference>
<proteinExistence type="inferred from homology"/>
<keyword evidence="6 9" id="KW-0408">Iron</keyword>
<evidence type="ECO:0000256" key="6">
    <source>
        <dbReference type="ARBA" id="ARBA00023004"/>
    </source>
</evidence>
<keyword evidence="4 9" id="KW-0479">Metal-binding</keyword>
<dbReference type="PRINTS" id="PR00460">
    <property type="entry name" value="BPEROXIDASE"/>
</dbReference>
<evidence type="ECO:0000313" key="12">
    <source>
        <dbReference type="Proteomes" id="UP000006362"/>
    </source>
</evidence>
<comment type="catalytic activity">
    <reaction evidence="9">
        <text>H2O2 + AH2 = A + 2 H2O</text>
        <dbReference type="Rhea" id="RHEA:30275"/>
        <dbReference type="ChEBI" id="CHEBI:13193"/>
        <dbReference type="ChEBI" id="CHEBI:15377"/>
        <dbReference type="ChEBI" id="CHEBI:16240"/>
        <dbReference type="ChEBI" id="CHEBI:17499"/>
        <dbReference type="EC" id="1.11.1.21"/>
    </reaction>
</comment>
<dbReference type="PROSITE" id="PS00436">
    <property type="entry name" value="PEROXIDASE_2"/>
    <property type="match status" value="1"/>
</dbReference>
<organism evidence="11 12">
    <name type="scientific">Thermovibrio ammonificans (strain DSM 15698 / JCM 12110 / HB-1)</name>
    <dbReference type="NCBI Taxonomy" id="648996"/>
    <lineage>
        <taxon>Bacteria</taxon>
        <taxon>Pseudomonadati</taxon>
        <taxon>Aquificota</taxon>
        <taxon>Aquificia</taxon>
        <taxon>Desulfurobacteriales</taxon>
        <taxon>Desulfurobacteriaceae</taxon>
        <taxon>Thermovibrio</taxon>
    </lineage>
</organism>
<dbReference type="EMBL" id="CP002444">
    <property type="protein sequence ID" value="ADU96159.1"/>
    <property type="molecule type" value="Genomic_DNA"/>
</dbReference>
<dbReference type="STRING" id="648996.Theam_0186"/>
<sequence length="704" mass="80388">MGRRKLKVRLLYQRGGEQNPLKNFNYKEAFERLNIKQVKEELFKVMTDSKAWWPADFGHYGPLFVRLAWHSAGTYRIKDGRRGANRGFIRIWPIYNWPDNTNLDKAIRLLWPVKKRFGPSISWGDLIILAGNVALESMGFKTIGFAGGRVDSYLFEEDIYYEKELQLFKQERSLKSEKPSELPTAASTMGLIYVNPEGPKGKPDPVESALEIREAFRLMGMDDEETVALIAGGHSFGKCHGAGPVSCLGEPPDEAPLEEAGLGWKNSCGKGRAEDTITSGFELAWTKTPVRWSIDFLEHLFKYNWKLTKSPAGLWQWVAQDAPEVIPDAFDPNRRHRPMMLTTDLALRFDPVYREIALKFLSNPERFEEAFAKAWFKLTHRDLGPENRYLWKERPRELFVWQEPLPPGSSTLSGEELQSLKREIKESGIPLRDFLYTAWSAASTYRDSDKRGGANGAKIALEPQISWEVNEPETVKRVAKALKKVAEEFSNSTGKRVSLADLIVLAGNVAVEEGAKRAGLEVEVPFTPGRADAEQHQVDVETHRYLEPEADGFRNYLKAKPKEFTPEELFIDKAQQLTLTAWEMAVLTAGLRVLGGNFKKRDYGVLTNRPGALTNDFFVNLLSPEVRWQKKSPKNDFIYEGYSRETGKRLWEATRFDLIFVADSELRAVSEVYGFEGSLEKFVRDFVSSWVKVMELDRFDVNWR</sequence>
<dbReference type="InterPro" id="IPR019794">
    <property type="entry name" value="Peroxidases_AS"/>
</dbReference>
<name>E8T3M8_THEA1</name>
<dbReference type="RefSeq" id="WP_013536945.1">
    <property type="nucleotide sequence ID" value="NC_014926.1"/>
</dbReference>
<keyword evidence="12" id="KW-1185">Reference proteome</keyword>
<dbReference type="AlphaFoldDB" id="E8T3M8"/>
<dbReference type="GO" id="GO:0020037">
    <property type="term" value="F:heme binding"/>
    <property type="evidence" value="ECO:0007669"/>
    <property type="project" value="InterPro"/>
</dbReference>
<dbReference type="PROSITE" id="PS00435">
    <property type="entry name" value="PEROXIDASE_1"/>
    <property type="match status" value="1"/>
</dbReference>
<comment type="similarity">
    <text evidence="9">Belongs to the peroxidase family. Peroxidase/catalase subfamily.</text>
</comment>
<dbReference type="EC" id="1.11.1.21" evidence="9"/>
<dbReference type="Pfam" id="PF00141">
    <property type="entry name" value="peroxidase"/>
    <property type="match status" value="2"/>
</dbReference>
<evidence type="ECO:0000256" key="4">
    <source>
        <dbReference type="ARBA" id="ARBA00022723"/>
    </source>
</evidence>
<dbReference type="Gene3D" id="1.10.520.10">
    <property type="match status" value="2"/>
</dbReference>
<comment type="cofactor">
    <cofactor evidence="1 9">
        <name>heme b</name>
        <dbReference type="ChEBI" id="CHEBI:60344"/>
    </cofactor>
</comment>
<dbReference type="PANTHER" id="PTHR30555">
    <property type="entry name" value="HYDROPEROXIDASE I, BIFUNCTIONAL CATALASE-PEROXIDASE"/>
    <property type="match status" value="1"/>
</dbReference>
<evidence type="ECO:0000256" key="7">
    <source>
        <dbReference type="ARBA" id="ARBA00023324"/>
    </source>
</evidence>
<dbReference type="NCBIfam" id="TIGR00198">
    <property type="entry name" value="cat_per_HPI"/>
    <property type="match status" value="1"/>
</dbReference>
<dbReference type="eggNOG" id="COG0376">
    <property type="taxonomic scope" value="Bacteria"/>
</dbReference>
<keyword evidence="2 9" id="KW-0575">Peroxidase</keyword>
<dbReference type="NCBIfam" id="NF011635">
    <property type="entry name" value="PRK15061.1"/>
    <property type="match status" value="1"/>
</dbReference>
<dbReference type="InterPro" id="IPR000763">
    <property type="entry name" value="Catalase_peroxidase"/>
</dbReference>
<evidence type="ECO:0000313" key="11">
    <source>
        <dbReference type="EMBL" id="ADU96159.1"/>
    </source>
</evidence>